<gene>
    <name evidence="2" type="ORF">A2771_02710</name>
</gene>
<dbReference type="Proteomes" id="UP000176741">
    <property type="component" value="Unassembled WGS sequence"/>
</dbReference>
<evidence type="ECO:0000313" key="2">
    <source>
        <dbReference type="EMBL" id="OGM19605.1"/>
    </source>
</evidence>
<dbReference type="AlphaFoldDB" id="A0A1F7XZ83"/>
<evidence type="ECO:0008006" key="4">
    <source>
        <dbReference type="Google" id="ProtNLM"/>
    </source>
</evidence>
<keyword evidence="1" id="KW-0472">Membrane</keyword>
<comment type="caution">
    <text evidence="2">The sequence shown here is derived from an EMBL/GenBank/DDBJ whole genome shotgun (WGS) entry which is preliminary data.</text>
</comment>
<sequence length="236" mass="26730">MKRKKIAFLISTFVVVVISFFIGLNRIKIKKVECFNQFNVCNPTIVVEAARVNGKNIFLARKELDKIIKNNYLVKSYLIAYKLPTALTINLIERSPKIALYPSETKKFLLADEEGKIINMVDNSNLQKISVDRKLPNLGENIDREILFGILLTLDAANIDKIVEAKIEKNSLVISYKEGPKVTFPLDGDRKTLIGGLNLILSQLNTSSNATTIENEDLGNLKIDMRYRNPVLQYIK</sequence>
<accession>A0A1F7XZ83</accession>
<proteinExistence type="predicted"/>
<evidence type="ECO:0000256" key="1">
    <source>
        <dbReference type="SAM" id="Phobius"/>
    </source>
</evidence>
<reference evidence="2 3" key="1">
    <citation type="journal article" date="2016" name="Nat. Commun.">
        <title>Thousands of microbial genomes shed light on interconnected biogeochemical processes in an aquifer system.</title>
        <authorList>
            <person name="Anantharaman K."/>
            <person name="Brown C.T."/>
            <person name="Hug L.A."/>
            <person name="Sharon I."/>
            <person name="Castelle C.J."/>
            <person name="Probst A.J."/>
            <person name="Thomas B.C."/>
            <person name="Singh A."/>
            <person name="Wilkins M.J."/>
            <person name="Karaoz U."/>
            <person name="Brodie E.L."/>
            <person name="Williams K.H."/>
            <person name="Hubbard S.S."/>
            <person name="Banfield J.F."/>
        </authorList>
    </citation>
    <scope>NUCLEOTIDE SEQUENCE [LARGE SCALE GENOMIC DNA]</scope>
</reference>
<organism evidence="2 3">
    <name type="scientific">Candidatus Woesebacteria bacterium RIFCSPHIGHO2_01_FULL_38_26b</name>
    <dbReference type="NCBI Taxonomy" id="1802491"/>
    <lineage>
        <taxon>Bacteria</taxon>
        <taxon>Candidatus Woeseibacteriota</taxon>
    </lineage>
</organism>
<dbReference type="EMBL" id="MGGD01000063">
    <property type="protein sequence ID" value="OGM19605.1"/>
    <property type="molecule type" value="Genomic_DNA"/>
</dbReference>
<evidence type="ECO:0000313" key="3">
    <source>
        <dbReference type="Proteomes" id="UP000176741"/>
    </source>
</evidence>
<feature type="transmembrane region" description="Helical" evidence="1">
    <location>
        <begin position="6"/>
        <end position="24"/>
    </location>
</feature>
<keyword evidence="1" id="KW-1133">Transmembrane helix</keyword>
<keyword evidence="1" id="KW-0812">Transmembrane</keyword>
<name>A0A1F7XZ83_9BACT</name>
<protein>
    <recommendedName>
        <fullName evidence="4">POTRA domain-containing protein</fullName>
    </recommendedName>
</protein>